<evidence type="ECO:0000256" key="1">
    <source>
        <dbReference type="SAM" id="Phobius"/>
    </source>
</evidence>
<keyword evidence="1" id="KW-0472">Membrane</keyword>
<feature type="transmembrane region" description="Helical" evidence="1">
    <location>
        <begin position="80"/>
        <end position="99"/>
    </location>
</feature>
<organism evidence="2 3">
    <name type="scientific">Nocardioides flavus</name>
    <name type="common">ex Wang et al. 2016</name>
    <dbReference type="NCBI Taxonomy" id="2058780"/>
    <lineage>
        <taxon>Bacteria</taxon>
        <taxon>Bacillati</taxon>
        <taxon>Actinomycetota</taxon>
        <taxon>Actinomycetes</taxon>
        <taxon>Propionibacteriales</taxon>
        <taxon>Nocardioidaceae</taxon>
        <taxon>Nocardioides</taxon>
    </lineage>
</organism>
<keyword evidence="1" id="KW-0812">Transmembrane</keyword>
<protein>
    <submittedName>
        <fullName evidence="2">Uncharacterized protein</fullName>
    </submittedName>
</protein>
<reference evidence="3" key="1">
    <citation type="journal article" date="2019" name="Int. J. Syst. Evol. Microbiol.">
        <title>The Global Catalogue of Microorganisms (GCM) 10K type strain sequencing project: providing services to taxonomists for standard genome sequencing and annotation.</title>
        <authorList>
            <consortium name="The Broad Institute Genomics Platform"/>
            <consortium name="The Broad Institute Genome Sequencing Center for Infectious Disease"/>
            <person name="Wu L."/>
            <person name="Ma J."/>
        </authorList>
    </citation>
    <scope>NUCLEOTIDE SEQUENCE [LARGE SCALE GENOMIC DNA]</scope>
    <source>
        <strain evidence="3">CGMCC 1.12791</strain>
    </source>
</reference>
<dbReference type="RefSeq" id="WP_229856832.1">
    <property type="nucleotide sequence ID" value="NZ_BNAD01000019.1"/>
</dbReference>
<name>A0ABQ3HQN4_9ACTN</name>
<feature type="transmembrane region" description="Helical" evidence="1">
    <location>
        <begin position="6"/>
        <end position="27"/>
    </location>
</feature>
<feature type="transmembrane region" description="Helical" evidence="1">
    <location>
        <begin position="34"/>
        <end position="53"/>
    </location>
</feature>
<gene>
    <name evidence="2" type="ORF">GCM10011376_38130</name>
</gene>
<proteinExistence type="predicted"/>
<comment type="caution">
    <text evidence="2">The sequence shown here is derived from an EMBL/GenBank/DDBJ whole genome shotgun (WGS) entry which is preliminary data.</text>
</comment>
<keyword evidence="1" id="KW-1133">Transmembrane helix</keyword>
<dbReference type="EMBL" id="BNAD01000019">
    <property type="protein sequence ID" value="GHE19203.1"/>
    <property type="molecule type" value="Genomic_DNA"/>
</dbReference>
<evidence type="ECO:0000313" key="3">
    <source>
        <dbReference type="Proteomes" id="UP000597341"/>
    </source>
</evidence>
<dbReference type="Proteomes" id="UP000597341">
    <property type="component" value="Unassembled WGS sequence"/>
</dbReference>
<sequence length="128" mass="13808">MALVGWYAVVPLAAGALLTGVVMGAVTKWGLLRHYWVVISLVGTIVLTAVLVFHMPDVSARADIARVADDEHLLMMGSDIAHAVIGLVLLIGILVLNIYKPNGLTRYGWRKERAERAHAPGRRTAAST</sequence>
<evidence type="ECO:0000313" key="2">
    <source>
        <dbReference type="EMBL" id="GHE19203.1"/>
    </source>
</evidence>
<keyword evidence="3" id="KW-1185">Reference proteome</keyword>
<accession>A0ABQ3HQN4</accession>